<reference evidence="2" key="1">
    <citation type="submission" date="2022-12" db="EMBL/GenBank/DDBJ databases">
        <title>New Phytohabitans aurantiacus sp. RD004123 nov., an actinomycete isolated from soil.</title>
        <authorList>
            <person name="Triningsih D.W."/>
            <person name="Harunari E."/>
            <person name="Igarashi Y."/>
        </authorList>
    </citation>
    <scope>NUCLEOTIDE SEQUENCE</scope>
    <source>
        <strain evidence="2">RD004123</strain>
    </source>
</reference>
<dbReference type="RefSeq" id="WP_281905107.1">
    <property type="nucleotide sequence ID" value="NZ_BSDI01000076.1"/>
</dbReference>
<feature type="transmembrane region" description="Helical" evidence="1">
    <location>
        <begin position="18"/>
        <end position="40"/>
    </location>
</feature>
<feature type="transmembrane region" description="Helical" evidence="1">
    <location>
        <begin position="91"/>
        <end position="108"/>
    </location>
</feature>
<dbReference type="EMBL" id="BSDI01000076">
    <property type="protein sequence ID" value="GLI03139.1"/>
    <property type="molecule type" value="Genomic_DNA"/>
</dbReference>
<dbReference type="Proteomes" id="UP001144280">
    <property type="component" value="Unassembled WGS sequence"/>
</dbReference>
<feature type="transmembrane region" description="Helical" evidence="1">
    <location>
        <begin position="60"/>
        <end position="79"/>
    </location>
</feature>
<keyword evidence="1" id="KW-0472">Membrane</keyword>
<feature type="transmembrane region" description="Helical" evidence="1">
    <location>
        <begin position="235"/>
        <end position="258"/>
    </location>
</feature>
<protein>
    <submittedName>
        <fullName evidence="2">Uncharacterized protein</fullName>
    </submittedName>
</protein>
<feature type="transmembrane region" description="Helical" evidence="1">
    <location>
        <begin position="196"/>
        <end position="223"/>
    </location>
</feature>
<evidence type="ECO:0000313" key="3">
    <source>
        <dbReference type="Proteomes" id="UP001144280"/>
    </source>
</evidence>
<sequence length="363" mass="37284">MTGVALAGRRADWAGRAAAAWAALYGTVALVWTVTGSGYPFGPGDGERETSMLRGMPASVGAPLFAAVLLATAVTALATTGRPAVRGAARTGILAFGWTVVAALLVVVPDVRLLTRAGYAPMVILGAPFGWPPVDYSEIITWPVANMAVCVLGGLLLARALLVWQFRGAGLCERCGRGKLAPQWTTPEGAARWGRWAAYLAAGVPALYAVSRFGWAAAVLFGLSDAHREEFGGDAVVWAGAGLGAFALAGAVLTLGLVQRWGEVYPRWMIGFAGRPVPVKLAVVPATIVAVFVTSASLGLASAGAFAKLAGDSALLVAPMALWPAWGPALAAATLAYYLRRRPECPACAPAATAPATPAPTAH</sequence>
<proteinExistence type="predicted"/>
<feature type="transmembrane region" description="Helical" evidence="1">
    <location>
        <begin position="139"/>
        <end position="158"/>
    </location>
</feature>
<accession>A0ABQ5R8Q1</accession>
<gene>
    <name evidence="2" type="ORF">Pa4123_84170</name>
</gene>
<evidence type="ECO:0000256" key="1">
    <source>
        <dbReference type="SAM" id="Phobius"/>
    </source>
</evidence>
<keyword evidence="1" id="KW-0812">Transmembrane</keyword>
<evidence type="ECO:0000313" key="2">
    <source>
        <dbReference type="EMBL" id="GLI03139.1"/>
    </source>
</evidence>
<organism evidence="2 3">
    <name type="scientific">Phytohabitans aurantiacus</name>
    <dbReference type="NCBI Taxonomy" id="3016789"/>
    <lineage>
        <taxon>Bacteria</taxon>
        <taxon>Bacillati</taxon>
        <taxon>Actinomycetota</taxon>
        <taxon>Actinomycetes</taxon>
        <taxon>Micromonosporales</taxon>
        <taxon>Micromonosporaceae</taxon>
    </lineage>
</organism>
<keyword evidence="1" id="KW-1133">Transmembrane helix</keyword>
<feature type="transmembrane region" description="Helical" evidence="1">
    <location>
        <begin position="279"/>
        <end position="301"/>
    </location>
</feature>
<feature type="transmembrane region" description="Helical" evidence="1">
    <location>
        <begin position="321"/>
        <end position="339"/>
    </location>
</feature>
<name>A0ABQ5R8Q1_9ACTN</name>
<comment type="caution">
    <text evidence="2">The sequence shown here is derived from an EMBL/GenBank/DDBJ whole genome shotgun (WGS) entry which is preliminary data.</text>
</comment>
<keyword evidence="3" id="KW-1185">Reference proteome</keyword>